<reference evidence="4 5" key="1">
    <citation type="journal article" date="2017" name="Genome Biol.">
        <title>New reference genome sequences of hot pepper reveal the massive evolution of plant disease-resistance genes by retroduplication.</title>
        <authorList>
            <person name="Kim S."/>
            <person name="Park J."/>
            <person name="Yeom S.I."/>
            <person name="Kim Y.M."/>
            <person name="Seo E."/>
            <person name="Kim K.T."/>
            <person name="Kim M.S."/>
            <person name="Lee J.M."/>
            <person name="Cheong K."/>
            <person name="Shin H.S."/>
            <person name="Kim S.B."/>
            <person name="Han K."/>
            <person name="Lee J."/>
            <person name="Park M."/>
            <person name="Lee H.A."/>
            <person name="Lee H.Y."/>
            <person name="Lee Y."/>
            <person name="Oh S."/>
            <person name="Lee J.H."/>
            <person name="Choi E."/>
            <person name="Choi E."/>
            <person name="Lee S.E."/>
            <person name="Jeon J."/>
            <person name="Kim H."/>
            <person name="Choi G."/>
            <person name="Song H."/>
            <person name="Lee J."/>
            <person name="Lee S.C."/>
            <person name="Kwon J.K."/>
            <person name="Lee H.Y."/>
            <person name="Koo N."/>
            <person name="Hong Y."/>
            <person name="Kim R.W."/>
            <person name="Kang W.H."/>
            <person name="Huh J.H."/>
            <person name="Kang B.C."/>
            <person name="Yang T.J."/>
            <person name="Lee Y.H."/>
            <person name="Bennetzen J.L."/>
            <person name="Choi D."/>
        </authorList>
    </citation>
    <scope>NUCLEOTIDE SEQUENCE [LARGE SCALE GENOMIC DNA]</scope>
    <source>
        <strain evidence="5">cv. PBC81</strain>
    </source>
</reference>
<keyword evidence="1" id="KW-0862">Zinc</keyword>
<evidence type="ECO:0000313" key="4">
    <source>
        <dbReference type="EMBL" id="PHT50872.1"/>
    </source>
</evidence>
<dbReference type="SUPFAM" id="SSF57756">
    <property type="entry name" value="Retrovirus zinc finger-like domains"/>
    <property type="match status" value="1"/>
</dbReference>
<keyword evidence="1" id="KW-0863">Zinc-finger</keyword>
<keyword evidence="1" id="KW-0479">Metal-binding</keyword>
<name>A0A2G2X057_CAPBA</name>
<keyword evidence="5" id="KW-1185">Reference proteome</keyword>
<sequence length="123" mass="14221">MEIEREIKEKATHKSKGFSSTTTWSKNKKVAQPSSEWNKNKDCKSNDKKPVVKTTPKYPPKHEGNKYPTPNPRGFQCFKCQGWGHKANECPNRRNVILREEKLYYLGEEVGLEADGNDEKIPR</sequence>
<dbReference type="EMBL" id="MLFT02000004">
    <property type="protein sequence ID" value="PHT50872.1"/>
    <property type="molecule type" value="Genomic_DNA"/>
</dbReference>
<dbReference type="AlphaFoldDB" id="A0A2G2X057"/>
<dbReference type="Proteomes" id="UP000224567">
    <property type="component" value="Unassembled WGS sequence"/>
</dbReference>
<feature type="compositionally biased region" description="Basic and acidic residues" evidence="2">
    <location>
        <begin position="38"/>
        <end position="50"/>
    </location>
</feature>
<feature type="region of interest" description="Disordered" evidence="2">
    <location>
        <begin position="1"/>
        <end position="71"/>
    </location>
</feature>
<feature type="compositionally biased region" description="Basic and acidic residues" evidence="2">
    <location>
        <begin position="1"/>
        <end position="12"/>
    </location>
</feature>
<dbReference type="PROSITE" id="PS50158">
    <property type="entry name" value="ZF_CCHC"/>
    <property type="match status" value="1"/>
</dbReference>
<feature type="domain" description="CCHC-type" evidence="3">
    <location>
        <begin position="77"/>
        <end position="92"/>
    </location>
</feature>
<evidence type="ECO:0000259" key="3">
    <source>
        <dbReference type="PROSITE" id="PS50158"/>
    </source>
</evidence>
<accession>A0A2G2X057</accession>
<dbReference type="GO" id="GO:0008270">
    <property type="term" value="F:zinc ion binding"/>
    <property type="evidence" value="ECO:0007669"/>
    <property type="project" value="UniProtKB-KW"/>
</dbReference>
<evidence type="ECO:0000313" key="5">
    <source>
        <dbReference type="Proteomes" id="UP000224567"/>
    </source>
</evidence>
<dbReference type="OrthoDB" id="1731207at2759"/>
<comment type="caution">
    <text evidence="4">The sequence shown here is derived from an EMBL/GenBank/DDBJ whole genome shotgun (WGS) entry which is preliminary data.</text>
</comment>
<evidence type="ECO:0000256" key="2">
    <source>
        <dbReference type="SAM" id="MobiDB-lite"/>
    </source>
</evidence>
<organism evidence="4 5">
    <name type="scientific">Capsicum baccatum</name>
    <name type="common">Peruvian pepper</name>
    <dbReference type="NCBI Taxonomy" id="33114"/>
    <lineage>
        <taxon>Eukaryota</taxon>
        <taxon>Viridiplantae</taxon>
        <taxon>Streptophyta</taxon>
        <taxon>Embryophyta</taxon>
        <taxon>Tracheophyta</taxon>
        <taxon>Spermatophyta</taxon>
        <taxon>Magnoliopsida</taxon>
        <taxon>eudicotyledons</taxon>
        <taxon>Gunneridae</taxon>
        <taxon>Pentapetalae</taxon>
        <taxon>asterids</taxon>
        <taxon>lamiids</taxon>
        <taxon>Solanales</taxon>
        <taxon>Solanaceae</taxon>
        <taxon>Solanoideae</taxon>
        <taxon>Capsiceae</taxon>
        <taxon>Capsicum</taxon>
    </lineage>
</organism>
<dbReference type="InterPro" id="IPR036875">
    <property type="entry name" value="Znf_CCHC_sf"/>
</dbReference>
<evidence type="ECO:0000256" key="1">
    <source>
        <dbReference type="PROSITE-ProRule" id="PRU00047"/>
    </source>
</evidence>
<protein>
    <recommendedName>
        <fullName evidence="3">CCHC-type domain-containing protein</fullName>
    </recommendedName>
</protein>
<dbReference type="STRING" id="33114.A0A2G2X057"/>
<gene>
    <name evidence="4" type="ORF">CQW23_10619</name>
</gene>
<dbReference type="InterPro" id="IPR001878">
    <property type="entry name" value="Znf_CCHC"/>
</dbReference>
<proteinExistence type="predicted"/>
<reference evidence="5" key="2">
    <citation type="journal article" date="2017" name="J. Anim. Genet.">
        <title>Multiple reference genome sequences of hot pepper reveal the massive evolution of plant disease resistance genes by retroduplication.</title>
        <authorList>
            <person name="Kim S."/>
            <person name="Park J."/>
            <person name="Yeom S.-I."/>
            <person name="Kim Y.-M."/>
            <person name="Seo E."/>
            <person name="Kim K.-T."/>
            <person name="Kim M.-S."/>
            <person name="Lee J.M."/>
            <person name="Cheong K."/>
            <person name="Shin H.-S."/>
            <person name="Kim S.-B."/>
            <person name="Han K."/>
            <person name="Lee J."/>
            <person name="Park M."/>
            <person name="Lee H.-A."/>
            <person name="Lee H.-Y."/>
            <person name="Lee Y."/>
            <person name="Oh S."/>
            <person name="Lee J.H."/>
            <person name="Choi E."/>
            <person name="Choi E."/>
            <person name="Lee S.E."/>
            <person name="Jeon J."/>
            <person name="Kim H."/>
            <person name="Choi G."/>
            <person name="Song H."/>
            <person name="Lee J."/>
            <person name="Lee S.-C."/>
            <person name="Kwon J.-K."/>
            <person name="Lee H.-Y."/>
            <person name="Koo N."/>
            <person name="Hong Y."/>
            <person name="Kim R.W."/>
            <person name="Kang W.-H."/>
            <person name="Huh J.H."/>
            <person name="Kang B.-C."/>
            <person name="Yang T.-J."/>
            <person name="Lee Y.-H."/>
            <person name="Bennetzen J.L."/>
            <person name="Choi D."/>
        </authorList>
    </citation>
    <scope>NUCLEOTIDE SEQUENCE [LARGE SCALE GENOMIC DNA]</scope>
    <source>
        <strain evidence="5">cv. PBC81</strain>
    </source>
</reference>
<dbReference type="GO" id="GO:0003676">
    <property type="term" value="F:nucleic acid binding"/>
    <property type="evidence" value="ECO:0007669"/>
    <property type="project" value="InterPro"/>
</dbReference>